<name>A0A937XEW3_UNCW3</name>
<dbReference type="EMBL" id="VGIR01000011">
    <property type="protein sequence ID" value="MBM3330811.1"/>
    <property type="molecule type" value="Genomic_DNA"/>
</dbReference>
<evidence type="ECO:0008006" key="4">
    <source>
        <dbReference type="Google" id="ProtNLM"/>
    </source>
</evidence>
<dbReference type="AlphaFoldDB" id="A0A937XEW3"/>
<accession>A0A937XEW3</accession>
<keyword evidence="1" id="KW-0732">Signal</keyword>
<sequence>MRRTPAVISMVVLTCGMLAADEQPAFRNTDLKVVISVSAGAGMEWRYPNAGPAFIADDVLECLNNNGAADGVSFTEANGVQPNLRIDMVWTYETQGTTQITATAGVSGLNRGHLFDASSGQSAYTDGDDAIQALADDIYRWLHQGWTYNTPPTSYVPPSYSPGYGASESRFGIFGVGFSVGRGGGLFAGYASFQPLDFLGVEFDYGTQPVVTSAAGPVVTLWPSLLSAKLQLYNGKRSRSPQLGLEVAADHTEEAGWGAHGAFLLRLRSYPLNIDFNAGLGRFFNYQLGTKNYVERLYYKLGYFPTDLKLGFVGPAPNYLVGGIGLSICF</sequence>
<feature type="signal peptide" evidence="1">
    <location>
        <begin position="1"/>
        <end position="19"/>
    </location>
</feature>
<evidence type="ECO:0000256" key="1">
    <source>
        <dbReference type="SAM" id="SignalP"/>
    </source>
</evidence>
<feature type="chain" id="PRO_5037714781" description="Outer membrane protein beta-barrel domain-containing protein" evidence="1">
    <location>
        <begin position="20"/>
        <end position="330"/>
    </location>
</feature>
<organism evidence="2 3">
    <name type="scientific">candidate division WOR-3 bacterium</name>
    <dbReference type="NCBI Taxonomy" id="2052148"/>
    <lineage>
        <taxon>Bacteria</taxon>
        <taxon>Bacteria division WOR-3</taxon>
    </lineage>
</organism>
<evidence type="ECO:0000313" key="2">
    <source>
        <dbReference type="EMBL" id="MBM3330811.1"/>
    </source>
</evidence>
<dbReference type="Proteomes" id="UP000779900">
    <property type="component" value="Unassembled WGS sequence"/>
</dbReference>
<protein>
    <recommendedName>
        <fullName evidence="4">Outer membrane protein beta-barrel domain-containing protein</fullName>
    </recommendedName>
</protein>
<reference evidence="2" key="1">
    <citation type="submission" date="2019-03" db="EMBL/GenBank/DDBJ databases">
        <title>Lake Tanganyika Metagenome-Assembled Genomes (MAGs).</title>
        <authorList>
            <person name="Tran P."/>
        </authorList>
    </citation>
    <scope>NUCLEOTIDE SEQUENCE</scope>
    <source>
        <strain evidence="2">K_DeepCast_150m_m2_040</strain>
    </source>
</reference>
<comment type="caution">
    <text evidence="2">The sequence shown here is derived from an EMBL/GenBank/DDBJ whole genome shotgun (WGS) entry which is preliminary data.</text>
</comment>
<gene>
    <name evidence="2" type="ORF">FJY68_03035</name>
</gene>
<evidence type="ECO:0000313" key="3">
    <source>
        <dbReference type="Proteomes" id="UP000779900"/>
    </source>
</evidence>
<proteinExistence type="predicted"/>